<proteinExistence type="predicted"/>
<evidence type="ECO:0000313" key="2">
    <source>
        <dbReference type="Proteomes" id="UP000267029"/>
    </source>
</evidence>
<dbReference type="WBParaSite" id="MCOS_0000793201-mRNA-1">
    <property type="protein sequence ID" value="MCOS_0000793201-mRNA-1"/>
    <property type="gene ID" value="MCOS_0000793201"/>
</dbReference>
<gene>
    <name evidence="1" type="ORF">MCOS_LOCUS7933</name>
</gene>
<reference evidence="1 2" key="2">
    <citation type="submission" date="2018-10" db="EMBL/GenBank/DDBJ databases">
        <authorList>
            <consortium name="Pathogen Informatics"/>
        </authorList>
    </citation>
    <scope>NUCLEOTIDE SEQUENCE [LARGE SCALE GENOMIC DNA]</scope>
</reference>
<dbReference type="EMBL" id="UXSR01005428">
    <property type="protein sequence ID" value="VDD81930.1"/>
    <property type="molecule type" value="Genomic_DNA"/>
</dbReference>
<protein>
    <submittedName>
        <fullName evidence="1 3">Uncharacterized protein</fullName>
    </submittedName>
</protein>
<dbReference type="Proteomes" id="UP000267029">
    <property type="component" value="Unassembled WGS sequence"/>
</dbReference>
<dbReference type="AlphaFoldDB" id="A0A0R3UK51"/>
<evidence type="ECO:0000313" key="1">
    <source>
        <dbReference type="EMBL" id="VDD81930.1"/>
    </source>
</evidence>
<organism evidence="3">
    <name type="scientific">Mesocestoides corti</name>
    <name type="common">Flatworm</name>
    <dbReference type="NCBI Taxonomy" id="53468"/>
    <lineage>
        <taxon>Eukaryota</taxon>
        <taxon>Metazoa</taxon>
        <taxon>Spiralia</taxon>
        <taxon>Lophotrochozoa</taxon>
        <taxon>Platyhelminthes</taxon>
        <taxon>Cestoda</taxon>
        <taxon>Eucestoda</taxon>
        <taxon>Cyclophyllidea</taxon>
        <taxon>Mesocestoididae</taxon>
        <taxon>Mesocestoides</taxon>
    </lineage>
</organism>
<sequence>MLEECVGEGGFVVLNRDTGQLHSTLLPPTHPPTHQLTNPRDANDLVSFIALCSRLHDHMPCSPQSDWSTLTPTQTAVHTTATSTAFHCSSAQCGRRMCELSPQRTDSQVIVDGSASRGVGIVGQSVSQSYR</sequence>
<evidence type="ECO:0000313" key="3">
    <source>
        <dbReference type="WBParaSite" id="MCOS_0000793201-mRNA-1"/>
    </source>
</evidence>
<reference evidence="3" key="1">
    <citation type="submission" date="2017-02" db="UniProtKB">
        <authorList>
            <consortium name="WormBaseParasite"/>
        </authorList>
    </citation>
    <scope>IDENTIFICATION</scope>
</reference>
<name>A0A0R3UK51_MESCO</name>
<keyword evidence="2" id="KW-1185">Reference proteome</keyword>
<accession>A0A0R3UK51</accession>